<dbReference type="OrthoDB" id="6159398at2759"/>
<dbReference type="InterPro" id="IPR007110">
    <property type="entry name" value="Ig-like_dom"/>
</dbReference>
<accession>A0A5B7IGL6</accession>
<keyword evidence="2" id="KW-0812">Transmembrane</keyword>
<name>A0A5B7IGL6_PORTR</name>
<keyword evidence="2" id="KW-0472">Membrane</keyword>
<dbReference type="SUPFAM" id="SSF48726">
    <property type="entry name" value="Immunoglobulin"/>
    <property type="match status" value="1"/>
</dbReference>
<dbReference type="InterPro" id="IPR036179">
    <property type="entry name" value="Ig-like_dom_sf"/>
</dbReference>
<sequence length="113" mass="12319">MTLRCGRLSAGGSLEQWKTHGVGSSQLPLSSLGKEDFGHYRCTVRNKHGFNSTLLTLVETPRKVLPWVWVMIWVVVVVVVVVVEMVVKNDDCAVSGKKKESDGDDSGGYEGAV</sequence>
<evidence type="ECO:0000313" key="4">
    <source>
        <dbReference type="EMBL" id="MPC84561.1"/>
    </source>
</evidence>
<dbReference type="Proteomes" id="UP000324222">
    <property type="component" value="Unassembled WGS sequence"/>
</dbReference>
<reference evidence="4 5" key="1">
    <citation type="submission" date="2019-05" db="EMBL/GenBank/DDBJ databases">
        <title>Another draft genome of Portunus trituberculatus and its Hox gene families provides insights of decapod evolution.</title>
        <authorList>
            <person name="Jeong J.-H."/>
            <person name="Song I."/>
            <person name="Kim S."/>
            <person name="Choi T."/>
            <person name="Kim D."/>
            <person name="Ryu S."/>
            <person name="Kim W."/>
        </authorList>
    </citation>
    <scope>NUCLEOTIDE SEQUENCE [LARGE SCALE GENOMIC DNA]</scope>
    <source>
        <tissue evidence="4">Muscle</tissue>
    </source>
</reference>
<organism evidence="4 5">
    <name type="scientific">Portunus trituberculatus</name>
    <name type="common">Swimming crab</name>
    <name type="synonym">Neptunus trituberculatus</name>
    <dbReference type="NCBI Taxonomy" id="210409"/>
    <lineage>
        <taxon>Eukaryota</taxon>
        <taxon>Metazoa</taxon>
        <taxon>Ecdysozoa</taxon>
        <taxon>Arthropoda</taxon>
        <taxon>Crustacea</taxon>
        <taxon>Multicrustacea</taxon>
        <taxon>Malacostraca</taxon>
        <taxon>Eumalacostraca</taxon>
        <taxon>Eucarida</taxon>
        <taxon>Decapoda</taxon>
        <taxon>Pleocyemata</taxon>
        <taxon>Brachyura</taxon>
        <taxon>Eubrachyura</taxon>
        <taxon>Portunoidea</taxon>
        <taxon>Portunidae</taxon>
        <taxon>Portuninae</taxon>
        <taxon>Portunus</taxon>
    </lineage>
</organism>
<protein>
    <recommendedName>
        <fullName evidence="3">Ig-like domain-containing protein</fullName>
    </recommendedName>
</protein>
<evidence type="ECO:0000256" key="1">
    <source>
        <dbReference type="SAM" id="MobiDB-lite"/>
    </source>
</evidence>
<keyword evidence="2" id="KW-1133">Transmembrane helix</keyword>
<dbReference type="EMBL" id="VSRR010065769">
    <property type="protein sequence ID" value="MPC84561.1"/>
    <property type="molecule type" value="Genomic_DNA"/>
</dbReference>
<dbReference type="PROSITE" id="PS50835">
    <property type="entry name" value="IG_LIKE"/>
    <property type="match status" value="1"/>
</dbReference>
<evidence type="ECO:0000256" key="2">
    <source>
        <dbReference type="SAM" id="Phobius"/>
    </source>
</evidence>
<evidence type="ECO:0000313" key="5">
    <source>
        <dbReference type="Proteomes" id="UP000324222"/>
    </source>
</evidence>
<evidence type="ECO:0000259" key="3">
    <source>
        <dbReference type="PROSITE" id="PS50835"/>
    </source>
</evidence>
<keyword evidence="5" id="KW-1185">Reference proteome</keyword>
<gene>
    <name evidence="4" type="ORF">E2C01_079301</name>
</gene>
<dbReference type="Gene3D" id="2.60.40.10">
    <property type="entry name" value="Immunoglobulins"/>
    <property type="match status" value="1"/>
</dbReference>
<feature type="region of interest" description="Disordered" evidence="1">
    <location>
        <begin position="93"/>
        <end position="113"/>
    </location>
</feature>
<feature type="domain" description="Ig-like" evidence="3">
    <location>
        <begin position="1"/>
        <end position="58"/>
    </location>
</feature>
<comment type="caution">
    <text evidence="4">The sequence shown here is derived from an EMBL/GenBank/DDBJ whole genome shotgun (WGS) entry which is preliminary data.</text>
</comment>
<dbReference type="InterPro" id="IPR013783">
    <property type="entry name" value="Ig-like_fold"/>
</dbReference>
<proteinExistence type="predicted"/>
<dbReference type="AlphaFoldDB" id="A0A5B7IGL6"/>
<feature type="transmembrane region" description="Helical" evidence="2">
    <location>
        <begin position="67"/>
        <end position="87"/>
    </location>
</feature>